<feature type="chain" id="PRO_5035186469" evidence="1">
    <location>
        <begin position="31"/>
        <end position="319"/>
    </location>
</feature>
<keyword evidence="3" id="KW-1185">Reference proteome</keyword>
<feature type="signal peptide" evidence="1">
    <location>
        <begin position="1"/>
        <end position="30"/>
    </location>
</feature>
<name>A0A8J7J802_9BACT</name>
<reference evidence="2" key="1">
    <citation type="submission" date="2020-12" db="EMBL/GenBank/DDBJ databases">
        <title>Geomonas sp. Red875, isolated from river sediment.</title>
        <authorList>
            <person name="Xu Z."/>
            <person name="Zhang Z."/>
            <person name="Masuda Y."/>
            <person name="Itoh H."/>
            <person name="Senoo K."/>
        </authorList>
    </citation>
    <scope>NUCLEOTIDE SEQUENCE</scope>
    <source>
        <strain evidence="2">Red875</strain>
    </source>
</reference>
<comment type="caution">
    <text evidence="2">The sequence shown here is derived from an EMBL/GenBank/DDBJ whole genome shotgun (WGS) entry which is preliminary data.</text>
</comment>
<dbReference type="AlphaFoldDB" id="A0A8J7J802"/>
<gene>
    <name evidence="2" type="ORF">JFN93_12795</name>
</gene>
<protein>
    <submittedName>
        <fullName evidence="2">Uncharacterized protein</fullName>
    </submittedName>
</protein>
<dbReference type="Proteomes" id="UP000636888">
    <property type="component" value="Unassembled WGS sequence"/>
</dbReference>
<organism evidence="2 3">
    <name type="scientific">Geomesophilobacter sediminis</name>
    <dbReference type="NCBI Taxonomy" id="2798584"/>
    <lineage>
        <taxon>Bacteria</taxon>
        <taxon>Pseudomonadati</taxon>
        <taxon>Thermodesulfobacteriota</taxon>
        <taxon>Desulfuromonadia</taxon>
        <taxon>Geobacterales</taxon>
        <taxon>Geobacteraceae</taxon>
        <taxon>Geomesophilobacter</taxon>
    </lineage>
</organism>
<sequence length="319" mass="34087">MYYFKKSLAKISVSIMGTLALLMFSVAARASAPTGAIFTTISDGTEVNFNQYLDKNDVYLDGGPGPGAPVTAAGLDNGTYVFQVTDPSGKTLLSTDIAACREFVVTGGIITSVVPTGCQHLTGVDLSNSAVTVQLMPFLDTPNKGGVYKVWVTKVADFLTGCADLGVADGLSVVNCGKASGNFHGFVPSDSKTDNFKIHVKRIREIDTRFFSDQDNNGIKSPGENWIDGLTITWIDPLLASNVKYSYENLSIDVHHEAHVEAVEDGVHNIQISDQPGCNVGAVYVDGVRTLVDGPQLVQVPIRESFKEGTVFIDVACQP</sequence>
<keyword evidence="1" id="KW-0732">Signal</keyword>
<dbReference type="EMBL" id="JAEMHM010000009">
    <property type="protein sequence ID" value="MBJ6725591.1"/>
    <property type="molecule type" value="Genomic_DNA"/>
</dbReference>
<evidence type="ECO:0000313" key="3">
    <source>
        <dbReference type="Proteomes" id="UP000636888"/>
    </source>
</evidence>
<evidence type="ECO:0000256" key="1">
    <source>
        <dbReference type="SAM" id="SignalP"/>
    </source>
</evidence>
<accession>A0A8J7J802</accession>
<evidence type="ECO:0000313" key="2">
    <source>
        <dbReference type="EMBL" id="MBJ6725591.1"/>
    </source>
</evidence>
<proteinExistence type="predicted"/>
<dbReference type="RefSeq" id="WP_199384479.1">
    <property type="nucleotide sequence ID" value="NZ_JAEMHM010000009.1"/>
</dbReference>